<evidence type="ECO:0000313" key="3">
    <source>
        <dbReference type="EMBL" id="OAP43800.1"/>
    </source>
</evidence>
<evidence type="ECO:0000256" key="1">
    <source>
        <dbReference type="SAM" id="MobiDB-lite"/>
    </source>
</evidence>
<keyword evidence="2" id="KW-0812">Transmembrane</keyword>
<accession>A0A178Y8E9</accession>
<sequence>MSDQPKAASNPAQVRGDIQSGRTGDKRRGFDPAAAPLETDAEAAGTPPGPKAVEEARAGQVAGRPIDTSTEYSDAMRPPVPDAGARTDASSTRFLVFALVFVCVVVAVGAYAVGLLPP</sequence>
<evidence type="ECO:0000313" key="4">
    <source>
        <dbReference type="Proteomes" id="UP000078507"/>
    </source>
</evidence>
<comment type="caution">
    <text evidence="3">The sequence shown here is derived from an EMBL/GenBank/DDBJ whole genome shotgun (WGS) entry which is preliminary data.</text>
</comment>
<keyword evidence="4" id="KW-1185">Reference proteome</keyword>
<feature type="compositionally biased region" description="Low complexity" evidence="1">
    <location>
        <begin position="31"/>
        <end position="44"/>
    </location>
</feature>
<proteinExistence type="predicted"/>
<name>A0A178Y8E9_SINSA</name>
<gene>
    <name evidence="3" type="ORF">ATB98_07880</name>
</gene>
<dbReference type="EMBL" id="LNQB01000076">
    <property type="protein sequence ID" value="OAP43800.1"/>
    <property type="molecule type" value="Genomic_DNA"/>
</dbReference>
<protein>
    <submittedName>
        <fullName evidence="3">Uncharacterized protein</fullName>
    </submittedName>
</protein>
<reference evidence="3 4" key="1">
    <citation type="submission" date="2015-11" db="EMBL/GenBank/DDBJ databases">
        <title>Ensifer anhuiense sp. nov., an effective nitrogen fixation bacterium with Glycine soja.</title>
        <authorList>
            <person name="Yan H."/>
            <person name="Chen W."/>
        </authorList>
    </citation>
    <scope>NUCLEOTIDE SEQUENCE [LARGE SCALE GENOMIC DNA]</scope>
    <source>
        <strain evidence="3 4">LMG 7837</strain>
    </source>
</reference>
<dbReference type="AlphaFoldDB" id="A0A178Y8E9"/>
<keyword evidence="2" id="KW-1133">Transmembrane helix</keyword>
<feature type="region of interest" description="Disordered" evidence="1">
    <location>
        <begin position="1"/>
        <end position="87"/>
    </location>
</feature>
<dbReference type="RefSeq" id="WP_066875716.1">
    <property type="nucleotide sequence ID" value="NZ_LNQB01000076.1"/>
</dbReference>
<feature type="transmembrane region" description="Helical" evidence="2">
    <location>
        <begin position="94"/>
        <end position="116"/>
    </location>
</feature>
<keyword evidence="2" id="KW-0472">Membrane</keyword>
<organism evidence="3 4">
    <name type="scientific">Sinorhizobium saheli</name>
    <dbReference type="NCBI Taxonomy" id="36856"/>
    <lineage>
        <taxon>Bacteria</taxon>
        <taxon>Pseudomonadati</taxon>
        <taxon>Pseudomonadota</taxon>
        <taxon>Alphaproteobacteria</taxon>
        <taxon>Hyphomicrobiales</taxon>
        <taxon>Rhizobiaceae</taxon>
        <taxon>Sinorhizobium/Ensifer group</taxon>
        <taxon>Sinorhizobium</taxon>
    </lineage>
</organism>
<evidence type="ECO:0000256" key="2">
    <source>
        <dbReference type="SAM" id="Phobius"/>
    </source>
</evidence>
<dbReference type="Proteomes" id="UP000078507">
    <property type="component" value="Unassembled WGS sequence"/>
</dbReference>